<evidence type="ECO:0000256" key="5">
    <source>
        <dbReference type="ARBA" id="ARBA00023125"/>
    </source>
</evidence>
<keyword evidence="3 6" id="KW-0067">ATP-binding</keyword>
<dbReference type="PANTHER" id="PTHR43977">
    <property type="entry name" value="STRUCTURAL MAINTENANCE OF CHROMOSOMES PROTEIN 3"/>
    <property type="match status" value="1"/>
</dbReference>
<dbReference type="Proteomes" id="UP000185093">
    <property type="component" value="Unassembled WGS sequence"/>
</dbReference>
<comment type="similarity">
    <text evidence="6">Belongs to the SMC family.</text>
</comment>
<evidence type="ECO:0000256" key="2">
    <source>
        <dbReference type="ARBA" id="ARBA00022741"/>
    </source>
</evidence>
<dbReference type="Gene3D" id="1.10.287.1490">
    <property type="match status" value="1"/>
</dbReference>
<dbReference type="RefSeq" id="WP_074199252.1">
    <property type="nucleotide sequence ID" value="NZ_FSQZ01000001.1"/>
</dbReference>
<dbReference type="SMART" id="SM00968">
    <property type="entry name" value="SMC_hinge"/>
    <property type="match status" value="1"/>
</dbReference>
<dbReference type="Gene3D" id="3.40.50.300">
    <property type="entry name" value="P-loop containing nucleotide triphosphate hydrolases"/>
    <property type="match status" value="2"/>
</dbReference>
<comment type="function">
    <text evidence="6">Required for chromosome condensation and partitioning.</text>
</comment>
<organism evidence="8 9">
    <name type="scientific">Acetomicrobium flavidum</name>
    <dbReference type="NCBI Taxonomy" id="49896"/>
    <lineage>
        <taxon>Bacteria</taxon>
        <taxon>Thermotogati</taxon>
        <taxon>Synergistota</taxon>
        <taxon>Synergistia</taxon>
        <taxon>Synergistales</taxon>
        <taxon>Acetomicrobiaceae</taxon>
        <taxon>Acetomicrobium</taxon>
    </lineage>
</organism>
<comment type="subcellular location">
    <subcellularLocation>
        <location evidence="6">Cytoplasm</location>
    </subcellularLocation>
</comment>
<evidence type="ECO:0000256" key="6">
    <source>
        <dbReference type="HAMAP-Rule" id="MF_01894"/>
    </source>
</evidence>
<dbReference type="SUPFAM" id="SSF75553">
    <property type="entry name" value="Smc hinge domain"/>
    <property type="match status" value="1"/>
</dbReference>
<sequence length="1133" mass="129662">MYIERIALKGFKSFGDHVEIVLSDKYTVIAGPNGSGKSNILDAVRWALGEQSALRLRISKQGDLLFQGSPSRQAAREAWVSLTLRQDDKLRTFKRILDESGSSFIVDGKRVRLYEMEEEKHALGLDGVDFAFIGQGEVLEAIKQRPIDRRGNLEVLFGIASYRKKREEALLKLANVAEEARRLKTLIDELKQRQSDIRPIVLKALKKRELQESLDEISLKIKGLEYAKLLHDIEKLLKRKEDLLGGRLRAVTWFSLWEKASGLLSDRAKSILVEEAERRQRYARISLDLENLKKKLTSLTLERRNARALKLRSQEELDVLRSSLRSLKSEEERLDSEVLELKKDLISKKAHYDDLESQKREQIALVEELAGRKRELLEKKALHESTIIELERKIRLSGKSYAGLIARRIEARDSLSQDSKALKELESRLSLEEKAFEELSSKHTKALARAQKLAAEIQTRKKDESKLVLEVERIKDTLASGAYPRPVEFLLAAKKLGRLDVDFKVMVDALTCPREYTTALQSFLGSRQFWILVNDEEDAHVCIDYIKRANVGRATFLPLNKANPQRRPSVISDDINVIGWIIDLISYDVAWERGVMHLLGNLLLVSGYEDAVKMTRMLRSCPVVTLEGEVFLPSGTISGGRVPSQSRNVLELKGALAEKSERIRAIQIEIDNLSFELAKEEENEISLKREVQLKLELINKLKAQRERTLKFIQSKQTELANVEEEISRLKDEIRKCLFGLNDNKSKLQSVMSKIADMKELDFNDQLQGELRSLESQMKVIEERLKGRLDVLKKVQDDLRSAEDGIVSRERETEKIESMIFDCNAKIREMASAYRDLWREHKELSQVLEDLQGDKRGLESWLHKASIKLERAKGRLKSIETEIFSLDDKLNELYGRKSKFEEEGLKDVCEPFVDDGEIERLKIRQRRLHQELVQFYDVDSGVLSEDASLASRINYLSEQYEDVKEAKEKLEMMIKDTDKQAGILFQEALKAINVRFNTIFVKLFGGGEAHLFMSDELDLWNSGVEISARPPGKRPQSLTQLSGGERSLTAIAYLFSTMEEASVPLAILDEVDASLDEANLKRFADLVEEYSRNIQIVAITHRRPTMERADIMYGVTLEEPGLSKVISIKLSEWE</sequence>
<dbReference type="InterPro" id="IPR010935">
    <property type="entry name" value="SMC_hinge"/>
</dbReference>
<dbReference type="EMBL" id="FSQZ01000001">
    <property type="protein sequence ID" value="SIN64688.1"/>
    <property type="molecule type" value="Genomic_DNA"/>
</dbReference>
<dbReference type="InterPro" id="IPR003395">
    <property type="entry name" value="RecF/RecN/SMC_N"/>
</dbReference>
<dbReference type="InterPro" id="IPR011890">
    <property type="entry name" value="SMC_prok"/>
</dbReference>
<evidence type="ECO:0000313" key="9">
    <source>
        <dbReference type="Proteomes" id="UP000185093"/>
    </source>
</evidence>
<keyword evidence="1 6" id="KW-0963">Cytoplasm</keyword>
<evidence type="ECO:0000313" key="8">
    <source>
        <dbReference type="EMBL" id="SIN64688.1"/>
    </source>
</evidence>
<protein>
    <recommendedName>
        <fullName evidence="6">Chromosome partition protein Smc</fullName>
    </recommendedName>
</protein>
<evidence type="ECO:0000256" key="1">
    <source>
        <dbReference type="ARBA" id="ARBA00022490"/>
    </source>
</evidence>
<keyword evidence="2 6" id="KW-0547">Nucleotide-binding</keyword>
<dbReference type="HAMAP" id="MF_01894">
    <property type="entry name" value="Smc_prok"/>
    <property type="match status" value="1"/>
</dbReference>
<keyword evidence="4 6" id="KW-0175">Coiled coil</keyword>
<proteinExistence type="inferred from homology"/>
<feature type="coiled-coil region" evidence="6">
    <location>
        <begin position="282"/>
        <end position="442"/>
    </location>
</feature>
<feature type="coiled-coil region" evidence="6">
    <location>
        <begin position="952"/>
        <end position="979"/>
    </location>
</feature>
<dbReference type="Gene3D" id="3.30.70.1620">
    <property type="match status" value="1"/>
</dbReference>
<feature type="coiled-coil region" evidence="6">
    <location>
        <begin position="861"/>
        <end position="888"/>
    </location>
</feature>
<dbReference type="Gene3D" id="1.20.1060.20">
    <property type="match status" value="1"/>
</dbReference>
<comment type="subunit">
    <text evidence="6">Homodimer.</text>
</comment>
<comment type="domain">
    <text evidence="6">Contains large globular domains required for ATP hydrolysis at each terminus and a third globular domain forming a flexible hinge near the middle of the molecule. These domains are separated by coiled-coil structures.</text>
</comment>
<feature type="coiled-coil region" evidence="6">
    <location>
        <begin position="656"/>
        <end position="732"/>
    </location>
</feature>
<dbReference type="Pfam" id="PF06470">
    <property type="entry name" value="SMC_hinge"/>
    <property type="match status" value="1"/>
</dbReference>
<feature type="binding site" evidence="6">
    <location>
        <begin position="32"/>
        <end position="39"/>
    </location>
    <ligand>
        <name>ATP</name>
        <dbReference type="ChEBI" id="CHEBI:30616"/>
    </ligand>
</feature>
<keyword evidence="9" id="KW-1185">Reference proteome</keyword>
<keyword evidence="5 6" id="KW-0238">DNA-binding</keyword>
<dbReference type="InterPro" id="IPR036277">
    <property type="entry name" value="SMC_hinge_sf"/>
</dbReference>
<name>A0ABY1JC38_9BACT</name>
<evidence type="ECO:0000259" key="7">
    <source>
        <dbReference type="SMART" id="SM00968"/>
    </source>
</evidence>
<feature type="coiled-coil region" evidence="6">
    <location>
        <begin position="159"/>
        <end position="227"/>
    </location>
</feature>
<evidence type="ECO:0000256" key="3">
    <source>
        <dbReference type="ARBA" id="ARBA00022840"/>
    </source>
</evidence>
<dbReference type="NCBIfam" id="TIGR02168">
    <property type="entry name" value="SMC_prok_B"/>
    <property type="match status" value="1"/>
</dbReference>
<dbReference type="SUPFAM" id="SSF52540">
    <property type="entry name" value="P-loop containing nucleoside triphosphate hydrolases"/>
    <property type="match status" value="1"/>
</dbReference>
<dbReference type="InterPro" id="IPR027417">
    <property type="entry name" value="P-loop_NTPase"/>
</dbReference>
<comment type="caution">
    <text evidence="8">The sequence shown here is derived from an EMBL/GenBank/DDBJ whole genome shotgun (WGS) entry which is preliminary data.</text>
</comment>
<dbReference type="Pfam" id="PF02463">
    <property type="entry name" value="SMC_N"/>
    <property type="match status" value="1"/>
</dbReference>
<feature type="domain" description="SMC hinge" evidence="7">
    <location>
        <begin position="500"/>
        <end position="615"/>
    </location>
</feature>
<evidence type="ECO:0000256" key="4">
    <source>
        <dbReference type="ARBA" id="ARBA00023054"/>
    </source>
</evidence>
<dbReference type="InterPro" id="IPR024704">
    <property type="entry name" value="SMC"/>
</dbReference>
<gene>
    <name evidence="6" type="primary">smc</name>
    <name evidence="8" type="ORF">SAMN05444368_0651</name>
</gene>
<dbReference type="SUPFAM" id="SSF57997">
    <property type="entry name" value="Tropomyosin"/>
    <property type="match status" value="1"/>
</dbReference>
<dbReference type="PIRSF" id="PIRSF005719">
    <property type="entry name" value="SMC"/>
    <property type="match status" value="1"/>
</dbReference>
<accession>A0ABY1JC38</accession>
<reference evidence="8 9" key="1">
    <citation type="submission" date="2016-11" db="EMBL/GenBank/DDBJ databases">
        <authorList>
            <person name="Varghese N."/>
            <person name="Submissions S."/>
        </authorList>
    </citation>
    <scope>NUCLEOTIDE SEQUENCE [LARGE SCALE GENOMIC DNA]</scope>
    <source>
        <strain evidence="8 9">DSM 20664</strain>
    </source>
</reference>